<evidence type="ECO:0000313" key="2">
    <source>
        <dbReference type="EMBL" id="TCV78150.1"/>
    </source>
</evidence>
<evidence type="ECO:0000256" key="1">
    <source>
        <dbReference type="SAM" id="Phobius"/>
    </source>
</evidence>
<comment type="caution">
    <text evidence="2">The sequence shown here is derived from an EMBL/GenBank/DDBJ whole genome shotgun (WGS) entry which is preliminary data.</text>
</comment>
<keyword evidence="1" id="KW-0812">Transmembrane</keyword>
<reference evidence="2 3" key="1">
    <citation type="submission" date="2019-03" db="EMBL/GenBank/DDBJ databases">
        <title>Genomic Encyclopedia of Type Strains, Phase IV (KMG-IV): sequencing the most valuable type-strain genomes for metagenomic binning, comparative biology and taxonomic classification.</title>
        <authorList>
            <person name="Goeker M."/>
        </authorList>
    </citation>
    <scope>NUCLEOTIDE SEQUENCE [LARGE SCALE GENOMIC DNA]</scope>
    <source>
        <strain evidence="2 3">DSM 100309</strain>
    </source>
</reference>
<keyword evidence="1" id="KW-0472">Membrane</keyword>
<gene>
    <name evidence="2" type="ORF">EDC63_1454</name>
</gene>
<sequence>MSIKFWEKSIFRWTLLVLSVLVAIVCFYFTFAYGSLSVAPSLYRERYELLANNNLYIGITSLLFGVCAFFFLKRKSKKR</sequence>
<dbReference type="Proteomes" id="UP000295367">
    <property type="component" value="Unassembled WGS sequence"/>
</dbReference>
<dbReference type="AlphaFoldDB" id="A0A4R3XTY1"/>
<evidence type="ECO:0000313" key="3">
    <source>
        <dbReference type="Proteomes" id="UP000295367"/>
    </source>
</evidence>
<organism evidence="2 3">
    <name type="scientific">Sulfurirhabdus autotrophica</name>
    <dbReference type="NCBI Taxonomy" id="1706046"/>
    <lineage>
        <taxon>Bacteria</taxon>
        <taxon>Pseudomonadati</taxon>
        <taxon>Pseudomonadota</taxon>
        <taxon>Betaproteobacteria</taxon>
        <taxon>Nitrosomonadales</taxon>
        <taxon>Sulfuricellaceae</taxon>
        <taxon>Sulfurirhabdus</taxon>
    </lineage>
</organism>
<keyword evidence="3" id="KW-1185">Reference proteome</keyword>
<accession>A0A4R3XTY1</accession>
<feature type="transmembrane region" description="Helical" evidence="1">
    <location>
        <begin position="12"/>
        <end position="34"/>
    </location>
</feature>
<feature type="transmembrane region" description="Helical" evidence="1">
    <location>
        <begin position="54"/>
        <end position="72"/>
    </location>
</feature>
<proteinExistence type="predicted"/>
<keyword evidence="1" id="KW-1133">Transmembrane helix</keyword>
<dbReference type="EMBL" id="SMCO01000045">
    <property type="protein sequence ID" value="TCV78150.1"/>
    <property type="molecule type" value="Genomic_DNA"/>
</dbReference>
<protein>
    <submittedName>
        <fullName evidence="2">Uncharacterized protein</fullName>
    </submittedName>
</protein>
<name>A0A4R3XTY1_9PROT</name>